<dbReference type="PANTHER" id="PTHR47199:SF2">
    <property type="entry name" value="PHOTOSYSTEM II STABILITY_ASSEMBLY FACTOR HCF136, CHLOROPLASTIC"/>
    <property type="match status" value="1"/>
</dbReference>
<dbReference type="Pfam" id="PF14870">
    <property type="entry name" value="PSII_BNR"/>
    <property type="match status" value="3"/>
</dbReference>
<feature type="domain" description="Photosynthesis system II assembly factor Ycf48/Hcf136-like" evidence="3">
    <location>
        <begin position="393"/>
        <end position="518"/>
    </location>
</feature>
<dbReference type="InterPro" id="IPR028203">
    <property type="entry name" value="PSII_CF48-like_dom"/>
</dbReference>
<feature type="domain" description="Photosynthesis system II assembly factor Ycf48/Hcf136-like" evidence="3">
    <location>
        <begin position="185"/>
        <end position="312"/>
    </location>
</feature>
<feature type="domain" description="PKD-like" evidence="4">
    <location>
        <begin position="765"/>
        <end position="842"/>
    </location>
</feature>
<evidence type="ECO:0000313" key="6">
    <source>
        <dbReference type="Proteomes" id="UP001589654"/>
    </source>
</evidence>
<dbReference type="EMBL" id="JBHMEW010000011">
    <property type="protein sequence ID" value="MFB9210790.1"/>
    <property type="molecule type" value="Genomic_DNA"/>
</dbReference>
<name>A0ABV5J3J3_9BACT</name>
<feature type="domain" description="PKD-like" evidence="4">
    <location>
        <begin position="681"/>
        <end position="754"/>
    </location>
</feature>
<reference evidence="5 6" key="1">
    <citation type="submission" date="2024-09" db="EMBL/GenBank/DDBJ databases">
        <authorList>
            <person name="Sun Q."/>
            <person name="Mori K."/>
        </authorList>
    </citation>
    <scope>NUCLEOTIDE SEQUENCE [LARGE SCALE GENOMIC DNA]</scope>
    <source>
        <strain evidence="5 6">CECT 7682</strain>
    </source>
</reference>
<keyword evidence="2" id="KW-0604">Photosystem II</keyword>
<evidence type="ECO:0000259" key="3">
    <source>
        <dbReference type="Pfam" id="PF14870"/>
    </source>
</evidence>
<evidence type="ECO:0000256" key="1">
    <source>
        <dbReference type="ARBA" id="ARBA00022531"/>
    </source>
</evidence>
<dbReference type="InterPro" id="IPR026444">
    <property type="entry name" value="Secre_tail"/>
</dbReference>
<proteinExistence type="predicted"/>
<dbReference type="SUPFAM" id="SSF110296">
    <property type="entry name" value="Oligoxyloglucan reducing end-specific cellobiohydrolase"/>
    <property type="match status" value="2"/>
</dbReference>
<protein>
    <submittedName>
        <fullName evidence="5">YCF48-related protein</fullName>
    </submittedName>
</protein>
<dbReference type="InterPro" id="IPR036278">
    <property type="entry name" value="Sialidase_sf"/>
</dbReference>
<keyword evidence="6" id="KW-1185">Reference proteome</keyword>
<dbReference type="Pfam" id="PF19408">
    <property type="entry name" value="PKD_6"/>
    <property type="match status" value="3"/>
</dbReference>
<keyword evidence="1" id="KW-0602">Photosynthesis</keyword>
<accession>A0ABV5J3J3</accession>
<evidence type="ECO:0000259" key="4">
    <source>
        <dbReference type="Pfam" id="PF19408"/>
    </source>
</evidence>
<dbReference type="Gene3D" id="2.130.10.10">
    <property type="entry name" value="YVTN repeat-like/Quinoprotein amine dehydrogenase"/>
    <property type="match status" value="3"/>
</dbReference>
<organism evidence="5 6">
    <name type="scientific">Echinicola jeungdonensis</name>
    <dbReference type="NCBI Taxonomy" id="709343"/>
    <lineage>
        <taxon>Bacteria</taxon>
        <taxon>Pseudomonadati</taxon>
        <taxon>Bacteroidota</taxon>
        <taxon>Cytophagia</taxon>
        <taxon>Cytophagales</taxon>
        <taxon>Cyclobacteriaceae</taxon>
        <taxon>Echinicola</taxon>
    </lineage>
</organism>
<sequence length="935" mass="101424">MKRILLLFFLIAFIFQTAFSQSWRRIGSWGNDFEDIHWVNEETAFLAGEEIILKTIDGGLSWTEQKSPIKNHMLSLDFFDEDMGLIVGENGKIFKTENGGQDWELISLPTPSALINVQILSQETVVISAEEGLIFLSEDGGLSWTLSTSGTQADLNGLYFINADSGYVASSDAEILKTVDGGESWSALPQNFQSPLYDIYFTDDTTGYAVGDGGLIIKTINAGEDWTFIQSGTEIDYRRVVFSKLNSDLGIVGGVNGTMLRTTNGGLTFSEVNSRTNQDINSIRFKLLGSDIYAVANSGVLISSGNSGGGWSPRMSGRNNDFNAIQFSNESRGYLIGDNGLILLTGNGGASFTDRSRPLSLPFHALDFVSGAFGYVAGDNGTILNTTNSGGSWTALNPGTENHLYGVHFFDANQGYIVGEQGYMSKTSNRGVNWEQVDVNSGLGDFGDIDFFNADTGLVAGQAGKILRTVDQENWVTLDLGTSQDLMDLAILDDTTAIVVGKQGLAFKTTDAGSTWGAVDIPSGENLYAVEFLDESVGFIAGANGLMLQTKDKGETWEVNSTGTFQDFRSISFGDLNKGYAAGENGTFYEYSCLVPLEPSTIFGEDNICLSQQIYSVQDDLDPDVVYEWRVDGGTILEGQGTNRVVVRWDTPGRNAVLVRGQNECGNGPTTGLEVLVSTSPQAITEIIGEGVSCMNSLGAYEVEEVDGTEYIWEVTGGVIQEGQGLSSVLVDWTETGTQYIKVRPRNACGQGVVYQKTVQVSQAPQQPKPINGSAIVGLTEEEYQVPEVPGINYQWSTGGGGVIASGQGTANVMVQWENEGDFVLTVTPMNECNEGPGESMEVNVNLITDLNNEESGQKNIQVFPNPSDGDIHLQLEGLSPVLTLTIINTLGQKIREIEPKKGVFEFEIKDLPPGIHYIWIQTRTGKYVEKVWIR</sequence>
<dbReference type="NCBIfam" id="TIGR04183">
    <property type="entry name" value="Por_Secre_tail"/>
    <property type="match status" value="1"/>
</dbReference>
<feature type="domain" description="PKD-like" evidence="4">
    <location>
        <begin position="596"/>
        <end position="675"/>
    </location>
</feature>
<comment type="caution">
    <text evidence="5">The sequence shown here is derived from an EMBL/GenBank/DDBJ whole genome shotgun (WGS) entry which is preliminary data.</text>
</comment>
<dbReference type="PANTHER" id="PTHR47199">
    <property type="entry name" value="PHOTOSYSTEM II STABILITY/ASSEMBLY FACTOR HCF136, CHLOROPLASTIC"/>
    <property type="match status" value="1"/>
</dbReference>
<dbReference type="Proteomes" id="UP001589654">
    <property type="component" value="Unassembled WGS sequence"/>
</dbReference>
<dbReference type="InterPro" id="IPR015943">
    <property type="entry name" value="WD40/YVTN_repeat-like_dom_sf"/>
</dbReference>
<dbReference type="RefSeq" id="WP_290247337.1">
    <property type="nucleotide sequence ID" value="NZ_JAUFQT010000001.1"/>
</dbReference>
<evidence type="ECO:0000313" key="5">
    <source>
        <dbReference type="EMBL" id="MFB9210790.1"/>
    </source>
</evidence>
<dbReference type="SUPFAM" id="SSF50939">
    <property type="entry name" value="Sialidases"/>
    <property type="match status" value="1"/>
</dbReference>
<feature type="domain" description="Photosynthesis system II assembly factor Ycf48/Hcf136-like" evidence="3">
    <location>
        <begin position="31"/>
        <end position="149"/>
    </location>
</feature>
<evidence type="ECO:0000256" key="2">
    <source>
        <dbReference type="ARBA" id="ARBA00023276"/>
    </source>
</evidence>
<gene>
    <name evidence="5" type="ORF">ACFFUR_03165</name>
</gene>
<dbReference type="InterPro" id="IPR045829">
    <property type="entry name" value="PKD_6"/>
</dbReference>